<evidence type="ECO:0000313" key="2">
    <source>
        <dbReference type="EMBL" id="CAD6248984.1"/>
    </source>
</evidence>
<organism evidence="2 3">
    <name type="scientific">Miscanthus lutarioriparius</name>
    <dbReference type="NCBI Taxonomy" id="422564"/>
    <lineage>
        <taxon>Eukaryota</taxon>
        <taxon>Viridiplantae</taxon>
        <taxon>Streptophyta</taxon>
        <taxon>Embryophyta</taxon>
        <taxon>Tracheophyta</taxon>
        <taxon>Spermatophyta</taxon>
        <taxon>Magnoliopsida</taxon>
        <taxon>Liliopsida</taxon>
        <taxon>Poales</taxon>
        <taxon>Poaceae</taxon>
        <taxon>PACMAD clade</taxon>
        <taxon>Panicoideae</taxon>
        <taxon>Andropogonodae</taxon>
        <taxon>Andropogoneae</taxon>
        <taxon>Saccharinae</taxon>
        <taxon>Miscanthus</taxon>
    </lineage>
</organism>
<protein>
    <submittedName>
        <fullName evidence="2">Uncharacterized protein</fullName>
    </submittedName>
</protein>
<gene>
    <name evidence="2" type="ORF">NCGR_LOCUS32849</name>
</gene>
<comment type="caution">
    <text evidence="2">The sequence shown here is derived from an EMBL/GenBank/DDBJ whole genome shotgun (WGS) entry which is preliminary data.</text>
</comment>
<dbReference type="OrthoDB" id="994207at2759"/>
<name>A0A811PT07_9POAL</name>
<sequence length="105" mass="11389">MAAEVEGERWWSRRYSCRRQPIRVGCLVASSVSFPSGELHGGADDGMDAQPNWRAGAASSRLSYKNATIAVCAFNLLVAALLLHNYFSSWTRIAGGDRLDSGTVP</sequence>
<accession>A0A811PT07</accession>
<keyword evidence="1" id="KW-0812">Transmembrane</keyword>
<keyword evidence="3" id="KW-1185">Reference proteome</keyword>
<dbReference type="EMBL" id="CAJGYO010000008">
    <property type="protein sequence ID" value="CAD6248984.1"/>
    <property type="molecule type" value="Genomic_DNA"/>
</dbReference>
<dbReference type="AlphaFoldDB" id="A0A811PT07"/>
<evidence type="ECO:0000256" key="1">
    <source>
        <dbReference type="SAM" id="Phobius"/>
    </source>
</evidence>
<keyword evidence="1" id="KW-0472">Membrane</keyword>
<dbReference type="Proteomes" id="UP000604825">
    <property type="component" value="Unassembled WGS sequence"/>
</dbReference>
<evidence type="ECO:0000313" key="3">
    <source>
        <dbReference type="Proteomes" id="UP000604825"/>
    </source>
</evidence>
<reference evidence="2" key="1">
    <citation type="submission" date="2020-10" db="EMBL/GenBank/DDBJ databases">
        <authorList>
            <person name="Han B."/>
            <person name="Lu T."/>
            <person name="Zhao Q."/>
            <person name="Huang X."/>
            <person name="Zhao Y."/>
        </authorList>
    </citation>
    <scope>NUCLEOTIDE SEQUENCE</scope>
</reference>
<proteinExistence type="predicted"/>
<keyword evidence="1" id="KW-1133">Transmembrane helix</keyword>
<feature type="transmembrane region" description="Helical" evidence="1">
    <location>
        <begin position="67"/>
        <end position="87"/>
    </location>
</feature>